<dbReference type="RefSeq" id="WP_235969698.1">
    <property type="nucleotide sequence ID" value="NZ_BJTG01000009.1"/>
</dbReference>
<dbReference type="InterPro" id="IPR003777">
    <property type="entry name" value="XdhC_CoxI"/>
</dbReference>
<organism evidence="3 4">
    <name type="scientific">Anaeromyxobacter diazotrophicus</name>
    <dbReference type="NCBI Taxonomy" id="2590199"/>
    <lineage>
        <taxon>Bacteria</taxon>
        <taxon>Pseudomonadati</taxon>
        <taxon>Myxococcota</taxon>
        <taxon>Myxococcia</taxon>
        <taxon>Myxococcales</taxon>
        <taxon>Cystobacterineae</taxon>
        <taxon>Anaeromyxobacteraceae</taxon>
        <taxon>Anaeromyxobacter</taxon>
    </lineage>
</organism>
<keyword evidence="4" id="KW-1185">Reference proteome</keyword>
<evidence type="ECO:0000259" key="2">
    <source>
        <dbReference type="Pfam" id="PF13478"/>
    </source>
</evidence>
<feature type="domain" description="XdhC- CoxI" evidence="1">
    <location>
        <begin position="14"/>
        <end position="81"/>
    </location>
</feature>
<dbReference type="InterPro" id="IPR027051">
    <property type="entry name" value="XdhC_Rossmann_dom"/>
</dbReference>
<evidence type="ECO:0000259" key="1">
    <source>
        <dbReference type="Pfam" id="PF02625"/>
    </source>
</evidence>
<dbReference type="PANTHER" id="PTHR30388">
    <property type="entry name" value="ALDEHYDE OXIDOREDUCTASE MOLYBDENUM COFACTOR ASSEMBLY PROTEIN"/>
    <property type="match status" value="1"/>
</dbReference>
<proteinExistence type="predicted"/>
<dbReference type="Proteomes" id="UP000503640">
    <property type="component" value="Unassembled WGS sequence"/>
</dbReference>
<evidence type="ECO:0000313" key="3">
    <source>
        <dbReference type="EMBL" id="GEJ58903.1"/>
    </source>
</evidence>
<dbReference type="EMBL" id="BJTG01000009">
    <property type="protein sequence ID" value="GEJ58903.1"/>
    <property type="molecule type" value="Genomic_DNA"/>
</dbReference>
<feature type="domain" description="XdhC Rossmann" evidence="2">
    <location>
        <begin position="185"/>
        <end position="326"/>
    </location>
</feature>
<gene>
    <name evidence="3" type="ORF">AMYX_36440</name>
</gene>
<dbReference type="Pfam" id="PF02625">
    <property type="entry name" value="XdhC_CoxI"/>
    <property type="match status" value="1"/>
</dbReference>
<reference evidence="4" key="1">
    <citation type="journal article" date="2020" name="Appl. Environ. Microbiol.">
        <title>Diazotrophic Anaeromyxobacter Isolates from Soils.</title>
        <authorList>
            <person name="Masuda Y."/>
            <person name="Yamanaka H."/>
            <person name="Xu Z.X."/>
            <person name="Shiratori Y."/>
            <person name="Aono T."/>
            <person name="Amachi S."/>
            <person name="Senoo K."/>
            <person name="Itoh H."/>
        </authorList>
    </citation>
    <scope>NUCLEOTIDE SEQUENCE [LARGE SCALE GENOMIC DNA]</scope>
    <source>
        <strain evidence="4">R267</strain>
    </source>
</reference>
<protein>
    <submittedName>
        <fullName evidence="3">XdhC/CoxI family protein</fullName>
    </submittedName>
</protein>
<comment type="caution">
    <text evidence="3">The sequence shown here is derived from an EMBL/GenBank/DDBJ whole genome shotgun (WGS) entry which is preliminary data.</text>
</comment>
<sequence length="338" mass="35004">MSEQAEVLERLAAWADAGLGVALAAVMRTWGSAPRRPGSLLGVNARGEFVGSVSGGCVEAAVIEAALEVIAGGGPPRVLDYRVTDERAWQVGLACGGALQVYVERPGRELVRELLAALAAKEPVVLATEVATGAPRLVRPHAPDPGLDPALAQAAREASLRDRTGVVETPGGALFLRAFNPPVRVVLVGAVQIAQALAPMARLAGYDVLVIDPRRAFATEERFPGTALAVEWPDAALARAGLDRHTAVVTLTHDPKLDDPALAAALRSEAFYVGCLGSARTQAGRLERLAAMGFGPGDLARLRGPVGLPIGAVSPGEIAVSILAQLVAALRRPEPPAT</sequence>
<name>A0A7I9VR51_9BACT</name>
<accession>A0A7I9VR51</accession>
<dbReference type="InterPro" id="IPR052698">
    <property type="entry name" value="MoCofactor_Util/Proc"/>
</dbReference>
<evidence type="ECO:0000313" key="4">
    <source>
        <dbReference type="Proteomes" id="UP000503640"/>
    </source>
</evidence>
<dbReference type="AlphaFoldDB" id="A0A7I9VR51"/>
<dbReference type="Pfam" id="PF13478">
    <property type="entry name" value="XdhC_C"/>
    <property type="match status" value="1"/>
</dbReference>
<dbReference type="PANTHER" id="PTHR30388:SF4">
    <property type="entry name" value="MOLYBDENUM COFACTOR INSERTION CHAPERONE PAOD"/>
    <property type="match status" value="1"/>
</dbReference>
<dbReference type="Gene3D" id="3.40.50.720">
    <property type="entry name" value="NAD(P)-binding Rossmann-like Domain"/>
    <property type="match status" value="1"/>
</dbReference>